<gene>
    <name evidence="2" type="ORF">XM52_17785</name>
</gene>
<dbReference type="Proteomes" id="UP000051401">
    <property type="component" value="Unassembled WGS sequence"/>
</dbReference>
<dbReference type="STRING" id="540747.SAMN04488031_11212"/>
<protein>
    <recommendedName>
        <fullName evidence="4">DUF2125 domain-containing protein</fullName>
    </recommendedName>
</protein>
<sequence length="512" mass="54161">MMTSWRRTAVSAAALCIFTGANAAFADVTAEQVWADWRDYMTDAGYTLEATETRSGDTLNVTGVTMTFDVPEEDMSITMSMGDMGFVDNGDGTVSITVPPNLPLDIMVEAEDDEDVEIGLNYATEGLSIDVSGDPDNMSYDYTASRVALTLESLVVEGEELPMSELGQASFEMSDVEGSTQMSVGDLRESVQKITSGAVSYVVDISEPEGGEGRFVMRGQAEGLTFEGEAALPQDMDPNMMAQMVANGFAFDGTFSFTNGKTDFNFQEEGEVVQGSSSSATGSLQFAMGEEGLTYAGEGTDIAISMAGGEIPFPIELAMAKTGFNLSMPVMSGDAEQDFAFGMNLTDFTMSDMIWGIFDPGGQLPRDPATVAFDLTGTGKLFVDLLDAEAMVKVEDGETVPGEVNSLDINSVTVSAAGAELTGDGSFTFDNTDMETFDGMPAPTGSLNLMLVGGNALLDKLVAMGFVPEEQAQGARMMMGLFAVRGEGEDTLTSTIEVTGDGQVLANGQRIK</sequence>
<proteinExistence type="predicted"/>
<dbReference type="InterPro" id="IPR018666">
    <property type="entry name" value="DUF2125"/>
</dbReference>
<keyword evidence="1" id="KW-0732">Signal</keyword>
<dbReference type="RefSeq" id="WP_057817998.1">
    <property type="nucleotide sequence ID" value="NZ_FOMY01000012.1"/>
</dbReference>
<dbReference type="AlphaFoldDB" id="A0A0T5P5J6"/>
<reference evidence="2 3" key="1">
    <citation type="submission" date="2015-04" db="EMBL/GenBank/DDBJ databases">
        <title>The draft genome sequence of Roseovarius indicus B108T.</title>
        <authorList>
            <person name="Li G."/>
            <person name="Lai Q."/>
            <person name="Shao Z."/>
            <person name="Yan P."/>
        </authorList>
    </citation>
    <scope>NUCLEOTIDE SEQUENCE [LARGE SCALE GENOMIC DNA]</scope>
    <source>
        <strain evidence="2 3">B108</strain>
    </source>
</reference>
<feature type="chain" id="PRO_5006664278" description="DUF2125 domain-containing protein" evidence="1">
    <location>
        <begin position="27"/>
        <end position="512"/>
    </location>
</feature>
<evidence type="ECO:0000256" key="1">
    <source>
        <dbReference type="SAM" id="SignalP"/>
    </source>
</evidence>
<comment type="caution">
    <text evidence="2">The sequence shown here is derived from an EMBL/GenBank/DDBJ whole genome shotgun (WGS) entry which is preliminary data.</text>
</comment>
<evidence type="ECO:0000313" key="2">
    <source>
        <dbReference type="EMBL" id="KRS16451.1"/>
    </source>
</evidence>
<dbReference type="EMBL" id="LAXI01000013">
    <property type="protein sequence ID" value="KRS16451.1"/>
    <property type="molecule type" value="Genomic_DNA"/>
</dbReference>
<accession>A0A0T5P5J6</accession>
<organism evidence="2 3">
    <name type="scientific">Roseovarius indicus</name>
    <dbReference type="NCBI Taxonomy" id="540747"/>
    <lineage>
        <taxon>Bacteria</taxon>
        <taxon>Pseudomonadati</taxon>
        <taxon>Pseudomonadota</taxon>
        <taxon>Alphaproteobacteria</taxon>
        <taxon>Rhodobacterales</taxon>
        <taxon>Roseobacteraceae</taxon>
        <taxon>Roseovarius</taxon>
    </lineage>
</organism>
<evidence type="ECO:0008006" key="4">
    <source>
        <dbReference type="Google" id="ProtNLM"/>
    </source>
</evidence>
<keyword evidence="3" id="KW-1185">Reference proteome</keyword>
<name>A0A0T5P5J6_9RHOB</name>
<evidence type="ECO:0000313" key="3">
    <source>
        <dbReference type="Proteomes" id="UP000051401"/>
    </source>
</evidence>
<dbReference type="PATRIC" id="fig|540747.5.peg.1297"/>
<feature type="signal peptide" evidence="1">
    <location>
        <begin position="1"/>
        <end position="26"/>
    </location>
</feature>
<dbReference type="OrthoDB" id="7791409at2"/>
<dbReference type="Pfam" id="PF09898">
    <property type="entry name" value="DUF2125"/>
    <property type="match status" value="1"/>
</dbReference>